<organism evidence="2 3">
    <name type="scientific">Mycobacterium kyorinense</name>
    <dbReference type="NCBI Taxonomy" id="487514"/>
    <lineage>
        <taxon>Bacteria</taxon>
        <taxon>Bacillati</taxon>
        <taxon>Actinomycetota</taxon>
        <taxon>Actinomycetes</taxon>
        <taxon>Mycobacteriales</taxon>
        <taxon>Mycobacteriaceae</taxon>
        <taxon>Mycobacterium</taxon>
    </lineage>
</organism>
<protein>
    <submittedName>
        <fullName evidence="2">Uncharacterized protein</fullName>
    </submittedName>
</protein>
<comment type="caution">
    <text evidence="2">The sequence shown here is derived from an EMBL/GenBank/DDBJ whole genome shotgun (WGS) entry which is preliminary data.</text>
</comment>
<dbReference type="AlphaFoldDB" id="A0A1X1XI29"/>
<dbReference type="EMBL" id="LQPE01000161">
    <property type="protein sequence ID" value="ORV98383.1"/>
    <property type="molecule type" value="Genomic_DNA"/>
</dbReference>
<proteinExistence type="predicted"/>
<feature type="compositionally biased region" description="Low complexity" evidence="1">
    <location>
        <begin position="66"/>
        <end position="78"/>
    </location>
</feature>
<accession>A0A1X1XI29</accession>
<sequence>MTRTQSNQAQRKASRTIDTILTVVLLLVLAAIVGLRCAAVVDRDSLVHGEQSGADHLNFTSHHRPATTSTAATSTATHGHSDYRATPTSWVTTYQTLTKVLGDTARESEKRLS</sequence>
<dbReference type="Proteomes" id="UP000193487">
    <property type="component" value="Unassembled WGS sequence"/>
</dbReference>
<evidence type="ECO:0000313" key="3">
    <source>
        <dbReference type="Proteomes" id="UP000193487"/>
    </source>
</evidence>
<reference evidence="2 3" key="1">
    <citation type="submission" date="2016-01" db="EMBL/GenBank/DDBJ databases">
        <title>The new phylogeny of the genus Mycobacterium.</title>
        <authorList>
            <person name="Tarcisio F."/>
            <person name="Conor M."/>
            <person name="Antonella G."/>
            <person name="Elisabetta G."/>
            <person name="Giulia F.S."/>
            <person name="Sara T."/>
            <person name="Anna F."/>
            <person name="Clotilde B."/>
            <person name="Roberto B."/>
            <person name="Veronica D.S."/>
            <person name="Fabio R."/>
            <person name="Monica P."/>
            <person name="Olivier J."/>
            <person name="Enrico T."/>
            <person name="Nicola S."/>
        </authorList>
    </citation>
    <scope>NUCLEOTIDE SEQUENCE [LARGE SCALE GENOMIC DNA]</scope>
    <source>
        <strain evidence="2 3">DSM 45166</strain>
    </source>
</reference>
<evidence type="ECO:0000256" key="1">
    <source>
        <dbReference type="SAM" id="MobiDB-lite"/>
    </source>
</evidence>
<feature type="region of interest" description="Disordered" evidence="1">
    <location>
        <begin position="53"/>
        <end position="85"/>
    </location>
</feature>
<keyword evidence="3" id="KW-1185">Reference proteome</keyword>
<name>A0A1X1XI29_9MYCO</name>
<gene>
    <name evidence="2" type="ORF">AWC14_13175</name>
</gene>
<evidence type="ECO:0000313" key="2">
    <source>
        <dbReference type="EMBL" id="ORV98383.1"/>
    </source>
</evidence>